<sequence>MRKKRQLTPIGKAVKKRLIEVGKTHRQLAEEIGTSEQYLNSILYGARSGRNYLPKIARILELDLENLQMIA</sequence>
<dbReference type="Proteomes" id="UP001306950">
    <property type="component" value="Unassembled WGS sequence"/>
</dbReference>
<organism evidence="2 3">
    <name type="scientific">Paenibacillus haidiansis</name>
    <dbReference type="NCBI Taxonomy" id="1574488"/>
    <lineage>
        <taxon>Bacteria</taxon>
        <taxon>Bacillati</taxon>
        <taxon>Bacillota</taxon>
        <taxon>Bacilli</taxon>
        <taxon>Bacillales</taxon>
        <taxon>Paenibacillaceae</taxon>
        <taxon>Paenibacillus</taxon>
    </lineage>
</organism>
<keyword evidence="3" id="KW-1185">Reference proteome</keyword>
<dbReference type="EMBL" id="JAZHPZ010000003">
    <property type="protein sequence ID" value="MEF2965640.1"/>
    <property type="molecule type" value="Genomic_DNA"/>
</dbReference>
<dbReference type="SUPFAM" id="SSF47413">
    <property type="entry name" value="lambda repressor-like DNA-binding domains"/>
    <property type="match status" value="1"/>
</dbReference>
<feature type="domain" description="HTH cro/C1-type" evidence="1">
    <location>
        <begin position="14"/>
        <end position="67"/>
    </location>
</feature>
<proteinExistence type="predicted"/>
<dbReference type="InterPro" id="IPR010982">
    <property type="entry name" value="Lambda_DNA-bd_dom_sf"/>
</dbReference>
<dbReference type="Gene3D" id="1.10.260.40">
    <property type="entry name" value="lambda repressor-like DNA-binding domains"/>
    <property type="match status" value="1"/>
</dbReference>
<dbReference type="RefSeq" id="WP_331845873.1">
    <property type="nucleotide sequence ID" value="NZ_JAZHPZ010000003.1"/>
</dbReference>
<evidence type="ECO:0000313" key="3">
    <source>
        <dbReference type="Proteomes" id="UP001306950"/>
    </source>
</evidence>
<evidence type="ECO:0000313" key="2">
    <source>
        <dbReference type="EMBL" id="MEF2965640.1"/>
    </source>
</evidence>
<evidence type="ECO:0000259" key="1">
    <source>
        <dbReference type="PROSITE" id="PS50943"/>
    </source>
</evidence>
<gene>
    <name evidence="2" type="ORF">V3851_07345</name>
</gene>
<dbReference type="Pfam" id="PF01381">
    <property type="entry name" value="HTH_3"/>
    <property type="match status" value="1"/>
</dbReference>
<name>A0ABU7VQA2_9BACL</name>
<dbReference type="SMART" id="SM00530">
    <property type="entry name" value="HTH_XRE"/>
    <property type="match status" value="1"/>
</dbReference>
<accession>A0ABU7VQA2</accession>
<protein>
    <submittedName>
        <fullName evidence="2">Helix-turn-helix transcriptional regulator</fullName>
    </submittedName>
</protein>
<reference evidence="2 3" key="1">
    <citation type="submission" date="2024-02" db="EMBL/GenBank/DDBJ databases">
        <title>A nitrogen-fixing paenibacillus bacterium.</title>
        <authorList>
            <person name="Zhang W.L."/>
            <person name="Chen S.F."/>
        </authorList>
    </citation>
    <scope>NUCLEOTIDE SEQUENCE [LARGE SCALE GENOMIC DNA]</scope>
    <source>
        <strain evidence="2 3">M1</strain>
    </source>
</reference>
<comment type="caution">
    <text evidence="2">The sequence shown here is derived from an EMBL/GenBank/DDBJ whole genome shotgun (WGS) entry which is preliminary data.</text>
</comment>
<dbReference type="InterPro" id="IPR001387">
    <property type="entry name" value="Cro/C1-type_HTH"/>
</dbReference>
<dbReference type="PROSITE" id="PS50943">
    <property type="entry name" value="HTH_CROC1"/>
    <property type="match status" value="1"/>
</dbReference>